<dbReference type="InterPro" id="IPR045064">
    <property type="entry name" value="Reticulon-like"/>
</dbReference>
<reference evidence="9" key="1">
    <citation type="submission" date="2013-01" db="EMBL/GenBank/DDBJ databases">
        <title>Draft Genome Sequence of a Mulberry Tree, Morus notabilis C.K. Schneid.</title>
        <authorList>
            <person name="He N."/>
            <person name="Zhao S."/>
        </authorList>
    </citation>
    <scope>NUCLEOTIDE SEQUENCE</scope>
</reference>
<feature type="transmembrane region" description="Helical" evidence="6">
    <location>
        <begin position="257"/>
        <end position="274"/>
    </location>
</feature>
<evidence type="ECO:0000256" key="2">
    <source>
        <dbReference type="ARBA" id="ARBA00022692"/>
    </source>
</evidence>
<name>W9QXN3_9ROSA</name>
<feature type="transmembrane region" description="Helical" evidence="6">
    <location>
        <begin position="191"/>
        <end position="212"/>
    </location>
</feature>
<dbReference type="GO" id="GO:0009617">
    <property type="term" value="P:response to bacterium"/>
    <property type="evidence" value="ECO:0007669"/>
    <property type="project" value="InterPro"/>
</dbReference>
<gene>
    <name evidence="8" type="ORF">L484_022692</name>
</gene>
<proteinExistence type="predicted"/>
<accession>W9QXN3</accession>
<dbReference type="PROSITE" id="PS50845">
    <property type="entry name" value="RETICULON"/>
    <property type="match status" value="1"/>
</dbReference>
<evidence type="ECO:0000256" key="4">
    <source>
        <dbReference type="ARBA" id="ARBA00022989"/>
    </source>
</evidence>
<feature type="transmembrane region" description="Helical" evidence="6">
    <location>
        <begin position="79"/>
        <end position="94"/>
    </location>
</feature>
<dbReference type="STRING" id="981085.W9QXN3"/>
<keyword evidence="2 6" id="KW-0812">Transmembrane</keyword>
<keyword evidence="3 6" id="KW-0256">Endoplasmic reticulum</keyword>
<dbReference type="AlphaFoldDB" id="W9QXN3"/>
<evidence type="ECO:0000313" key="9">
    <source>
        <dbReference type="Proteomes" id="UP000030645"/>
    </source>
</evidence>
<dbReference type="GO" id="GO:0005789">
    <property type="term" value="C:endoplasmic reticulum membrane"/>
    <property type="evidence" value="ECO:0007669"/>
    <property type="project" value="UniProtKB-SubCell"/>
</dbReference>
<feature type="domain" description="Reticulon" evidence="7">
    <location>
        <begin position="68"/>
        <end position="257"/>
    </location>
</feature>
<comment type="subcellular location">
    <subcellularLocation>
        <location evidence="1 6">Endoplasmic reticulum membrane</location>
        <topology evidence="1 6">Multi-pass membrane protein</topology>
    </subcellularLocation>
</comment>
<sequence>MDLLDVDIADYDFLRDLDDHDNLDHNDDDDDDFSDHGIEKFYVHNVTCGNRLFGRQRPLHLILGGGLCADIILWRNKEISASVLAVATVIWLLFEWINYHFLAFFCHGLLLLLSSLFLWSNLASFTNIMSPPEFPHITLSEGSFVEAALSLRCEYHQTMKTLRDDVILGTDFNKFLMVVLPLGVLSVVGSWFNFLTVLYLVTVILLTMPMLYENYEDSVDAFVGKALVEMKRQYALFDEKVLHALQHAISCQNKKQLLLIFVSFLILAQFFNLYGHKFLAQLLLIGGVDLKQMKAGLQ</sequence>
<evidence type="ECO:0000259" key="7">
    <source>
        <dbReference type="PROSITE" id="PS50845"/>
    </source>
</evidence>
<keyword evidence="5 6" id="KW-0472">Membrane</keyword>
<keyword evidence="4 6" id="KW-1133">Transmembrane helix</keyword>
<dbReference type="InterPro" id="IPR003388">
    <property type="entry name" value="Reticulon"/>
</dbReference>
<protein>
    <recommendedName>
        <fullName evidence="6">Reticulon-like protein</fullName>
    </recommendedName>
</protein>
<evidence type="ECO:0000313" key="8">
    <source>
        <dbReference type="EMBL" id="EXB57585.1"/>
    </source>
</evidence>
<feature type="transmembrane region" description="Helical" evidence="6">
    <location>
        <begin position="100"/>
        <end position="119"/>
    </location>
</feature>
<dbReference type="eggNOG" id="KOG1792">
    <property type="taxonomic scope" value="Eukaryota"/>
</dbReference>
<dbReference type="Proteomes" id="UP000030645">
    <property type="component" value="Unassembled WGS sequence"/>
</dbReference>
<organism evidence="8 9">
    <name type="scientific">Morus notabilis</name>
    <dbReference type="NCBI Taxonomy" id="981085"/>
    <lineage>
        <taxon>Eukaryota</taxon>
        <taxon>Viridiplantae</taxon>
        <taxon>Streptophyta</taxon>
        <taxon>Embryophyta</taxon>
        <taxon>Tracheophyta</taxon>
        <taxon>Spermatophyta</taxon>
        <taxon>Magnoliopsida</taxon>
        <taxon>eudicotyledons</taxon>
        <taxon>Gunneridae</taxon>
        <taxon>Pentapetalae</taxon>
        <taxon>rosids</taxon>
        <taxon>fabids</taxon>
        <taxon>Rosales</taxon>
        <taxon>Moraceae</taxon>
        <taxon>Moreae</taxon>
        <taxon>Morus</taxon>
    </lineage>
</organism>
<dbReference type="Pfam" id="PF02453">
    <property type="entry name" value="Reticulon"/>
    <property type="match status" value="1"/>
</dbReference>
<evidence type="ECO:0000256" key="1">
    <source>
        <dbReference type="ARBA" id="ARBA00004477"/>
    </source>
</evidence>
<evidence type="ECO:0000256" key="5">
    <source>
        <dbReference type="ARBA" id="ARBA00023136"/>
    </source>
</evidence>
<keyword evidence="9" id="KW-1185">Reference proteome</keyword>
<dbReference type="PANTHER" id="PTHR10994:SF177">
    <property type="entry name" value="RETICULON-LIKE PROTEIN B15"/>
    <property type="match status" value="1"/>
</dbReference>
<dbReference type="PANTHER" id="PTHR10994">
    <property type="entry name" value="RETICULON"/>
    <property type="match status" value="1"/>
</dbReference>
<evidence type="ECO:0000256" key="6">
    <source>
        <dbReference type="RuleBase" id="RU363132"/>
    </source>
</evidence>
<dbReference type="EMBL" id="KE344347">
    <property type="protein sequence ID" value="EXB57585.1"/>
    <property type="molecule type" value="Genomic_DNA"/>
</dbReference>
<evidence type="ECO:0000256" key="3">
    <source>
        <dbReference type="ARBA" id="ARBA00022824"/>
    </source>
</evidence>